<evidence type="ECO:0000313" key="7">
    <source>
        <dbReference type="EMBL" id="TKV58361.1"/>
    </source>
</evidence>
<dbReference type="AlphaFoldDB" id="A0A4U6QE80"/>
<keyword evidence="4 5" id="KW-0732">Signal</keyword>
<dbReference type="SUPFAM" id="SSF53807">
    <property type="entry name" value="Helical backbone' metal receptor"/>
    <property type="match status" value="1"/>
</dbReference>
<evidence type="ECO:0000259" key="6">
    <source>
        <dbReference type="PROSITE" id="PS50983"/>
    </source>
</evidence>
<keyword evidence="3" id="KW-0813">Transport</keyword>
<dbReference type="InterPro" id="IPR051313">
    <property type="entry name" value="Bact_iron-sidero_bind"/>
</dbReference>
<protein>
    <submittedName>
        <fullName evidence="7">Iron-siderophore ABC transporter substrate-binding protein</fullName>
    </submittedName>
</protein>
<dbReference type="PANTHER" id="PTHR30532">
    <property type="entry name" value="IRON III DICITRATE-BINDING PERIPLASMIC PROTEIN"/>
    <property type="match status" value="1"/>
</dbReference>
<dbReference type="PROSITE" id="PS50983">
    <property type="entry name" value="FE_B12_PBP"/>
    <property type="match status" value="1"/>
</dbReference>
<reference evidence="7 8" key="1">
    <citation type="submission" date="2019-05" db="EMBL/GenBank/DDBJ databases">
        <title>Nakamurella sp. N5BH11, whole genome shotgun sequence.</title>
        <authorList>
            <person name="Tuo L."/>
        </authorList>
    </citation>
    <scope>NUCLEOTIDE SEQUENCE [LARGE SCALE GENOMIC DNA]</scope>
    <source>
        <strain evidence="7 8">N5BH11</strain>
    </source>
</reference>
<evidence type="ECO:0000256" key="5">
    <source>
        <dbReference type="SAM" id="SignalP"/>
    </source>
</evidence>
<feature type="domain" description="Fe/B12 periplasmic-binding" evidence="6">
    <location>
        <begin position="118"/>
        <end position="373"/>
    </location>
</feature>
<dbReference type="EMBL" id="SZZH01000003">
    <property type="protein sequence ID" value="TKV58361.1"/>
    <property type="molecule type" value="Genomic_DNA"/>
</dbReference>
<dbReference type="PROSITE" id="PS51257">
    <property type="entry name" value="PROKAR_LIPOPROTEIN"/>
    <property type="match status" value="1"/>
</dbReference>
<comment type="subcellular location">
    <subcellularLocation>
        <location evidence="1">Cell envelope</location>
    </subcellularLocation>
</comment>
<evidence type="ECO:0000256" key="3">
    <source>
        <dbReference type="ARBA" id="ARBA00022448"/>
    </source>
</evidence>
<dbReference type="Pfam" id="PF01497">
    <property type="entry name" value="Peripla_BP_2"/>
    <property type="match status" value="1"/>
</dbReference>
<dbReference type="GO" id="GO:0030288">
    <property type="term" value="C:outer membrane-bounded periplasmic space"/>
    <property type="evidence" value="ECO:0007669"/>
    <property type="project" value="TreeGrafter"/>
</dbReference>
<evidence type="ECO:0000256" key="1">
    <source>
        <dbReference type="ARBA" id="ARBA00004196"/>
    </source>
</evidence>
<dbReference type="CDD" id="cd01146">
    <property type="entry name" value="FhuD"/>
    <property type="match status" value="1"/>
</dbReference>
<evidence type="ECO:0000256" key="2">
    <source>
        <dbReference type="ARBA" id="ARBA00008814"/>
    </source>
</evidence>
<gene>
    <name evidence="7" type="ORF">FDO65_12355</name>
</gene>
<sequence length="373" mass="37783">MASRPPLYRLSGTAVAIGFTALLVGCSSAPVSSPATPATPATSATSAASAASTSAAASSSTAAAPSTAAVSSMADAQTSFAAPRTVPSGMGSGQADGVFPRTVTHFGGATTIPAAPQRVVVISTGQLDGLLTLGVVPVGSTRGTGAGLVPAYLTAAFPDRADQLGQLADLGTRQEPNLEAVAAVKPDLILVNKAGAADYADQLAAIAPTVLTEGTGVNWKQDFLLLADALGRTQQAQGILDAFHATAAAHAAGQVPSVSLVRTTSDRTRIFGVASFPGSIAQDAGFPRPDSQQFEKTSEDISAEQLDRADADWIFYGVQSGSEDQSVVENPTWKTLTAVAADHVVPVDDDMWYLNAGPTAAATVLREMISATS</sequence>
<dbReference type="Proteomes" id="UP000306985">
    <property type="component" value="Unassembled WGS sequence"/>
</dbReference>
<evidence type="ECO:0000313" key="8">
    <source>
        <dbReference type="Proteomes" id="UP000306985"/>
    </source>
</evidence>
<name>A0A4U6QE80_9ACTN</name>
<comment type="similarity">
    <text evidence="2">Belongs to the bacterial solute-binding protein 8 family.</text>
</comment>
<feature type="signal peptide" evidence="5">
    <location>
        <begin position="1"/>
        <end position="37"/>
    </location>
</feature>
<dbReference type="GO" id="GO:1901678">
    <property type="term" value="P:iron coordination entity transport"/>
    <property type="evidence" value="ECO:0007669"/>
    <property type="project" value="UniProtKB-ARBA"/>
</dbReference>
<evidence type="ECO:0000256" key="4">
    <source>
        <dbReference type="ARBA" id="ARBA00022729"/>
    </source>
</evidence>
<organism evidence="7 8">
    <name type="scientific">Nakamurella flava</name>
    <dbReference type="NCBI Taxonomy" id="2576308"/>
    <lineage>
        <taxon>Bacteria</taxon>
        <taxon>Bacillati</taxon>
        <taxon>Actinomycetota</taxon>
        <taxon>Actinomycetes</taxon>
        <taxon>Nakamurellales</taxon>
        <taxon>Nakamurellaceae</taxon>
        <taxon>Nakamurella</taxon>
    </lineage>
</organism>
<proteinExistence type="inferred from homology"/>
<dbReference type="InterPro" id="IPR002491">
    <property type="entry name" value="ABC_transptr_periplasmic_BD"/>
</dbReference>
<dbReference type="Gene3D" id="3.40.50.1980">
    <property type="entry name" value="Nitrogenase molybdenum iron protein domain"/>
    <property type="match status" value="2"/>
</dbReference>
<accession>A0A4U6QE80</accession>
<dbReference type="PANTHER" id="PTHR30532:SF25">
    <property type="entry name" value="IRON(III) DICITRATE-BINDING PERIPLASMIC PROTEIN"/>
    <property type="match status" value="1"/>
</dbReference>
<feature type="chain" id="PRO_5038360529" evidence="5">
    <location>
        <begin position="38"/>
        <end position="373"/>
    </location>
</feature>
<dbReference type="OrthoDB" id="9793175at2"/>
<comment type="caution">
    <text evidence="7">The sequence shown here is derived from an EMBL/GenBank/DDBJ whole genome shotgun (WGS) entry which is preliminary data.</text>
</comment>
<keyword evidence="8" id="KW-1185">Reference proteome</keyword>